<dbReference type="GO" id="GO:0006260">
    <property type="term" value="P:DNA replication"/>
    <property type="evidence" value="ECO:0007669"/>
    <property type="project" value="InterPro"/>
</dbReference>
<dbReference type="CDD" id="cd04496">
    <property type="entry name" value="SSB_OBF"/>
    <property type="match status" value="1"/>
</dbReference>
<dbReference type="InterPro" id="IPR011344">
    <property type="entry name" value="ssDNA-bd"/>
</dbReference>
<dbReference type="HAMAP" id="MF_00984">
    <property type="entry name" value="SSB"/>
    <property type="match status" value="1"/>
</dbReference>
<keyword evidence="6" id="KW-1185">Reference proteome</keyword>
<dbReference type="AlphaFoldDB" id="C8PFI3"/>
<dbReference type="NCBIfam" id="TIGR00621">
    <property type="entry name" value="ssb"/>
    <property type="match status" value="1"/>
</dbReference>
<keyword evidence="1 2" id="KW-0238">DNA-binding</keyword>
<dbReference type="GO" id="GO:0009295">
    <property type="term" value="C:nucleoid"/>
    <property type="evidence" value="ECO:0007669"/>
    <property type="project" value="TreeGrafter"/>
</dbReference>
<evidence type="ECO:0000256" key="4">
    <source>
        <dbReference type="SAM" id="MobiDB-lite"/>
    </source>
</evidence>
<dbReference type="PIRSF" id="PIRSF002070">
    <property type="entry name" value="SSB"/>
    <property type="match status" value="1"/>
</dbReference>
<evidence type="ECO:0000256" key="1">
    <source>
        <dbReference type="ARBA" id="ARBA00023125"/>
    </source>
</evidence>
<dbReference type="InterPro" id="IPR000424">
    <property type="entry name" value="Primosome_PriB/ssb"/>
</dbReference>
<dbReference type="STRING" id="824.CGRAC_0241"/>
<organism evidence="5 6">
    <name type="scientific">Campylobacter gracilis RM3268</name>
    <dbReference type="NCBI Taxonomy" id="553220"/>
    <lineage>
        <taxon>Bacteria</taxon>
        <taxon>Pseudomonadati</taxon>
        <taxon>Campylobacterota</taxon>
        <taxon>Epsilonproteobacteria</taxon>
        <taxon>Campylobacterales</taxon>
        <taxon>Campylobacteraceae</taxon>
        <taxon>Campylobacter</taxon>
    </lineage>
</organism>
<name>C8PFI3_9BACT</name>
<accession>C8PFI3</accession>
<dbReference type="Pfam" id="PF00436">
    <property type="entry name" value="SSB"/>
    <property type="match status" value="1"/>
</dbReference>
<comment type="caution">
    <text evidence="2">Lacks conserved residue(s) required for the propagation of feature annotation.</text>
</comment>
<dbReference type="PANTHER" id="PTHR10302:SF27">
    <property type="entry name" value="SINGLE-STRANDED DNA-BINDING PROTEIN"/>
    <property type="match status" value="1"/>
</dbReference>
<dbReference type="Gene3D" id="2.40.50.140">
    <property type="entry name" value="Nucleic acid-binding proteins"/>
    <property type="match status" value="1"/>
</dbReference>
<evidence type="ECO:0000256" key="2">
    <source>
        <dbReference type="HAMAP-Rule" id="MF_00984"/>
    </source>
</evidence>
<feature type="region of interest" description="Disordered" evidence="4">
    <location>
        <begin position="109"/>
        <end position="158"/>
    </location>
</feature>
<dbReference type="SUPFAM" id="SSF50249">
    <property type="entry name" value="Nucleic acid-binding proteins"/>
    <property type="match status" value="1"/>
</dbReference>
<comment type="subunit">
    <text evidence="2">Homotetramer.</text>
</comment>
<dbReference type="Proteomes" id="UP000005709">
    <property type="component" value="Unassembled WGS sequence"/>
</dbReference>
<reference evidence="5 6" key="1">
    <citation type="submission" date="2009-07" db="EMBL/GenBank/DDBJ databases">
        <authorList>
            <person name="Madupu R."/>
            <person name="Sebastian Y."/>
            <person name="Durkin A.S."/>
            <person name="Torralba M."/>
            <person name="Methe B."/>
            <person name="Sutton G.G."/>
            <person name="Strausberg R.L."/>
            <person name="Nelson K.E."/>
        </authorList>
    </citation>
    <scope>NUCLEOTIDE SEQUENCE [LARGE SCALE GENOMIC DNA]</scope>
    <source>
        <strain evidence="5 6">RM3268</strain>
    </source>
</reference>
<evidence type="ECO:0000313" key="5">
    <source>
        <dbReference type="EMBL" id="EEV18449.1"/>
    </source>
</evidence>
<proteinExistence type="inferred from homology"/>
<protein>
    <recommendedName>
        <fullName evidence="2 3">Single-stranded DNA-binding protein</fullName>
        <shortName evidence="2">SSB</shortName>
    </recommendedName>
</protein>
<dbReference type="eggNOG" id="COG0629">
    <property type="taxonomic scope" value="Bacteria"/>
</dbReference>
<sequence length="158" mass="17252">MNKVVLIGNLTRDIELRYTQSGYCVGNAGIAVTRKFKNAQGETAEDTCFIDLKFFGRTAEVANQYLRKGSKLAVEGRLKLEQWQDQNGQNRSKHVVEVESLEMLGSNQNSGNYQNSGCGAQNSNGGSTQNYAQSSATQSRAGKPAADKYDDGNDTIPF</sequence>
<dbReference type="PANTHER" id="PTHR10302">
    <property type="entry name" value="SINGLE-STRANDED DNA-BINDING PROTEIN"/>
    <property type="match status" value="1"/>
</dbReference>
<comment type="caution">
    <text evidence="5">The sequence shown here is derived from an EMBL/GenBank/DDBJ whole genome shotgun (WGS) entry which is preliminary data.</text>
</comment>
<dbReference type="RefSeq" id="WP_005870029.1">
    <property type="nucleotide sequence ID" value="NZ_ACYG01000014.1"/>
</dbReference>
<feature type="compositionally biased region" description="Polar residues" evidence="4">
    <location>
        <begin position="120"/>
        <end position="140"/>
    </location>
</feature>
<dbReference type="InterPro" id="IPR012340">
    <property type="entry name" value="NA-bd_OB-fold"/>
</dbReference>
<dbReference type="PROSITE" id="PS50935">
    <property type="entry name" value="SSB"/>
    <property type="match status" value="1"/>
</dbReference>
<evidence type="ECO:0000313" key="6">
    <source>
        <dbReference type="Proteomes" id="UP000005709"/>
    </source>
</evidence>
<dbReference type="EMBL" id="ACYG01000014">
    <property type="protein sequence ID" value="EEV18449.1"/>
    <property type="molecule type" value="Genomic_DNA"/>
</dbReference>
<dbReference type="OrthoDB" id="9809878at2"/>
<gene>
    <name evidence="5" type="primary">ssb</name>
    <name evidence="5" type="ORF">CAMGR0001_2141</name>
</gene>
<dbReference type="GO" id="GO:0003697">
    <property type="term" value="F:single-stranded DNA binding"/>
    <property type="evidence" value="ECO:0007669"/>
    <property type="project" value="UniProtKB-UniRule"/>
</dbReference>
<evidence type="ECO:0000256" key="3">
    <source>
        <dbReference type="PIRNR" id="PIRNR002070"/>
    </source>
</evidence>
<feature type="compositionally biased region" description="Low complexity" evidence="4">
    <location>
        <begin position="109"/>
        <end position="119"/>
    </location>
</feature>